<evidence type="ECO:0000256" key="1">
    <source>
        <dbReference type="SAM" id="Phobius"/>
    </source>
</evidence>
<name>A0A4Y7I8N6_PAPSO</name>
<keyword evidence="3" id="KW-1185">Reference proteome</keyword>
<feature type="transmembrane region" description="Helical" evidence="1">
    <location>
        <begin position="75"/>
        <end position="98"/>
    </location>
</feature>
<keyword evidence="1" id="KW-1133">Transmembrane helix</keyword>
<dbReference type="AlphaFoldDB" id="A0A4Y7I8N6"/>
<dbReference type="Proteomes" id="UP000316621">
    <property type="component" value="Chromosome 1"/>
</dbReference>
<sequence>MYVNSALEYVLYAGVGKICTRKILFIKPPHKCDWCSFTPRCIATSAETTLSQIEKSSLLLAYEVNAVGPILVIKVFILMLMVLLSYLFITALGITGALRPRLNLSLQS</sequence>
<evidence type="ECO:0000313" key="3">
    <source>
        <dbReference type="Proteomes" id="UP000316621"/>
    </source>
</evidence>
<reference evidence="2 3" key="1">
    <citation type="journal article" date="2018" name="Science">
        <title>The opium poppy genome and morphinan production.</title>
        <authorList>
            <person name="Guo L."/>
            <person name="Winzer T."/>
            <person name="Yang X."/>
            <person name="Li Y."/>
            <person name="Ning Z."/>
            <person name="He Z."/>
            <person name="Teodor R."/>
            <person name="Lu Y."/>
            <person name="Bowser T.A."/>
            <person name="Graham I.A."/>
            <person name="Ye K."/>
        </authorList>
    </citation>
    <scope>NUCLEOTIDE SEQUENCE [LARGE SCALE GENOMIC DNA]</scope>
    <source>
        <strain evidence="3">cv. HN1</strain>
        <tissue evidence="2">Leaves</tissue>
    </source>
</reference>
<organism evidence="2 3">
    <name type="scientific">Papaver somniferum</name>
    <name type="common">Opium poppy</name>
    <dbReference type="NCBI Taxonomy" id="3469"/>
    <lineage>
        <taxon>Eukaryota</taxon>
        <taxon>Viridiplantae</taxon>
        <taxon>Streptophyta</taxon>
        <taxon>Embryophyta</taxon>
        <taxon>Tracheophyta</taxon>
        <taxon>Spermatophyta</taxon>
        <taxon>Magnoliopsida</taxon>
        <taxon>Ranunculales</taxon>
        <taxon>Papaveraceae</taxon>
        <taxon>Papaveroideae</taxon>
        <taxon>Papaver</taxon>
    </lineage>
</organism>
<dbReference type="EMBL" id="CM010715">
    <property type="protein sequence ID" value="RZC43769.1"/>
    <property type="molecule type" value="Genomic_DNA"/>
</dbReference>
<proteinExistence type="predicted"/>
<keyword evidence="1" id="KW-0812">Transmembrane</keyword>
<keyword evidence="1" id="KW-0472">Membrane</keyword>
<gene>
    <name evidence="2" type="ORF">C5167_036735</name>
</gene>
<dbReference type="Gramene" id="RZC43769">
    <property type="protein sequence ID" value="RZC43769"/>
    <property type="gene ID" value="C5167_036735"/>
</dbReference>
<accession>A0A4Y7I8N6</accession>
<evidence type="ECO:0000313" key="2">
    <source>
        <dbReference type="EMBL" id="RZC43769.1"/>
    </source>
</evidence>
<protein>
    <submittedName>
        <fullName evidence="2">Uncharacterized protein</fullName>
    </submittedName>
</protein>